<feature type="domain" description="Fatty acid hydroxylase" evidence="7">
    <location>
        <begin position="156"/>
        <end position="273"/>
    </location>
</feature>
<evidence type="ECO:0000313" key="9">
    <source>
        <dbReference type="Proteomes" id="UP000186817"/>
    </source>
</evidence>
<proteinExistence type="inferred from homology"/>
<keyword evidence="9" id="KW-1185">Reference proteome</keyword>
<dbReference type="InterPro" id="IPR004294">
    <property type="entry name" value="Carotenoid_Oase"/>
</dbReference>
<dbReference type="GO" id="GO:0005506">
    <property type="term" value="F:iron ion binding"/>
    <property type="evidence" value="ECO:0007669"/>
    <property type="project" value="InterPro"/>
</dbReference>
<evidence type="ECO:0000256" key="6">
    <source>
        <dbReference type="SAM" id="Phobius"/>
    </source>
</evidence>
<dbReference type="Pfam" id="PF03055">
    <property type="entry name" value="RPE65"/>
    <property type="match status" value="1"/>
</dbReference>
<keyword evidence="3" id="KW-0479">Metal-binding</keyword>
<dbReference type="GO" id="GO:0016121">
    <property type="term" value="P:carotene catabolic process"/>
    <property type="evidence" value="ECO:0007669"/>
    <property type="project" value="TreeGrafter"/>
</dbReference>
<evidence type="ECO:0000256" key="3">
    <source>
        <dbReference type="ARBA" id="ARBA00022723"/>
    </source>
</evidence>
<keyword evidence="4" id="KW-0560">Oxidoreductase</keyword>
<dbReference type="PANTHER" id="PTHR10543">
    <property type="entry name" value="BETA-CAROTENE DIOXYGENASE"/>
    <property type="match status" value="1"/>
</dbReference>
<comment type="similarity">
    <text evidence="2">Belongs to the carotenoid oxygenase family.</text>
</comment>
<keyword evidence="6" id="KW-0472">Membrane</keyword>
<protein>
    <submittedName>
        <fullName evidence="8">Apocarotenoid-15,15'-oxygenase</fullName>
    </submittedName>
</protein>
<keyword evidence="6" id="KW-0812">Transmembrane</keyword>
<reference evidence="8 9" key="1">
    <citation type="submission" date="2016-02" db="EMBL/GenBank/DDBJ databases">
        <title>Genome analysis of coral dinoflagellate symbionts highlights evolutionary adaptations to a symbiotic lifestyle.</title>
        <authorList>
            <person name="Aranda M."/>
            <person name="Li Y."/>
            <person name="Liew Y.J."/>
            <person name="Baumgarten S."/>
            <person name="Simakov O."/>
            <person name="Wilson M."/>
            <person name="Piel J."/>
            <person name="Ashoor H."/>
            <person name="Bougouffa S."/>
            <person name="Bajic V.B."/>
            <person name="Ryu T."/>
            <person name="Ravasi T."/>
            <person name="Bayer T."/>
            <person name="Micklem G."/>
            <person name="Kim H."/>
            <person name="Bhak J."/>
            <person name="Lajeunesse T.C."/>
            <person name="Voolstra C.R."/>
        </authorList>
    </citation>
    <scope>NUCLEOTIDE SEQUENCE [LARGE SCALE GENOMIC DNA]</scope>
    <source>
        <strain evidence="8 9">CCMP2467</strain>
    </source>
</reference>
<dbReference type="Pfam" id="PF04116">
    <property type="entry name" value="FA_hydroxylase"/>
    <property type="match status" value="1"/>
</dbReference>
<evidence type="ECO:0000256" key="5">
    <source>
        <dbReference type="ARBA" id="ARBA00023004"/>
    </source>
</evidence>
<dbReference type="AlphaFoldDB" id="A0A1Q9CG93"/>
<evidence type="ECO:0000259" key="7">
    <source>
        <dbReference type="Pfam" id="PF04116"/>
    </source>
</evidence>
<dbReference type="OrthoDB" id="1069523at2759"/>
<gene>
    <name evidence="8" type="ORF">AK812_SmicGene37536</name>
</gene>
<evidence type="ECO:0000256" key="2">
    <source>
        <dbReference type="ARBA" id="ARBA00006787"/>
    </source>
</evidence>
<sequence length="980" mass="108250">MASAQSIQNCTDTVHNANEREEAIGVDAGPTGKTTKVEHLDVLADKAFVIFMSTLLLTQLLDLQGLVWPASPQRWENFLLLWVPGLVGNYASLPVIAKLSEKLQPRKKPVQLYRASLIVGNFNWLVMIPIASWLVAPCLPRQQASTHWTREVFKAVLHLILSEMWFDAIHWCCHHSRFVYKHVHSHHHRINDPHVLNASYQHPLEMFLITMGTIWVGAFVIPSHAATIAWQGVLIMVAGNYGHSGMTSIHDDHHRCPKGRYGFCYCTDMLLRTYHFEGLANGITKRRMLKGRNLRRSKHGRAKQMRCGWMPLCLCSSGPHGNGWLCTLASSPWHSSPSRMCPPSLALSFMLLNLIEWRSAVEIRGGAEGPRQLVVMELGSPCFLQPVLPKPPREAQQAAAAPSSLRDGRSRWEAPSFGASALLALAALHRRKAGVVRASRGSAVAVRAADADAWRRGFREADELEDGYYFMDVEGIPADLSGTYFRNGPGKFKEGDSQVAHELDGDGFILAISFKDGQVCVRHRLVQTQGLLRDKFAKRIFAKGFYGTPPGEGGSALDARKGFPKHTANAGMTFWEDQLLAVGTAGSKKPFQIDPACLGTVLGNEDEGSWNLDGALDSETGFGSCPKVCGTEGCLSFIDQIPSLGSTTVKYLEFAPGAWRPRYPKPREFSVGGFTRFADFAITPKWLVLAKPPLKADGLGAAFGKTFAEVLEFDPSGTAELIFATRLRRDEQEVTVPVDALVCEEFANAFEDGGRVVVDLVAAERWDLGKVDPGPRWEVQDPTQVPKRSLVRYEVDLSTKTFTKRSLCDRHLGFTSVNPAYNGKKHRFVFAAVAHSDVGPYGGVAKIDVESGEIDEWLGGASEFFGEPLFVPKEGLDGEEDGYLISVSFDGQEDKSSVLIFDAKSISQGPVCQFPLQTAVPYGLKACWVPDLAYTPEEMKRKTTLLRMFVKKSTEWNAMEMGFSSFGGQALFQKQGVKMR</sequence>
<feature type="transmembrane region" description="Helical" evidence="6">
    <location>
        <begin position="112"/>
        <end position="136"/>
    </location>
</feature>
<feature type="transmembrane region" description="Helical" evidence="6">
    <location>
        <begin position="81"/>
        <end position="100"/>
    </location>
</feature>
<dbReference type="EMBL" id="LSRX01001242">
    <property type="protein sequence ID" value="OLP81877.1"/>
    <property type="molecule type" value="Genomic_DNA"/>
</dbReference>
<organism evidence="8 9">
    <name type="scientific">Symbiodinium microadriaticum</name>
    <name type="common">Dinoflagellate</name>
    <name type="synonym">Zooxanthella microadriatica</name>
    <dbReference type="NCBI Taxonomy" id="2951"/>
    <lineage>
        <taxon>Eukaryota</taxon>
        <taxon>Sar</taxon>
        <taxon>Alveolata</taxon>
        <taxon>Dinophyceae</taxon>
        <taxon>Suessiales</taxon>
        <taxon>Symbiodiniaceae</taxon>
        <taxon>Symbiodinium</taxon>
    </lineage>
</organism>
<evidence type="ECO:0000256" key="1">
    <source>
        <dbReference type="ARBA" id="ARBA00001954"/>
    </source>
</evidence>
<comment type="cofactor">
    <cofactor evidence="1">
        <name>Fe(2+)</name>
        <dbReference type="ChEBI" id="CHEBI:29033"/>
    </cofactor>
</comment>
<dbReference type="GO" id="GO:0010436">
    <property type="term" value="F:carotenoid dioxygenase activity"/>
    <property type="evidence" value="ECO:0007669"/>
    <property type="project" value="TreeGrafter"/>
</dbReference>
<keyword evidence="6" id="KW-1133">Transmembrane helix</keyword>
<dbReference type="Proteomes" id="UP000186817">
    <property type="component" value="Unassembled WGS sequence"/>
</dbReference>
<dbReference type="PANTHER" id="PTHR10543:SF89">
    <property type="entry name" value="CAROTENOID 9,10(9',10')-CLEAVAGE DIOXYGENASE 1"/>
    <property type="match status" value="1"/>
</dbReference>
<name>A0A1Q9CG93_SYMMI</name>
<accession>A0A1Q9CG93</accession>
<evidence type="ECO:0000313" key="8">
    <source>
        <dbReference type="EMBL" id="OLP81877.1"/>
    </source>
</evidence>
<evidence type="ECO:0000256" key="4">
    <source>
        <dbReference type="ARBA" id="ARBA00023002"/>
    </source>
</evidence>
<keyword evidence="5" id="KW-0408">Iron</keyword>
<comment type="caution">
    <text evidence="8">The sequence shown here is derived from an EMBL/GenBank/DDBJ whole genome shotgun (WGS) entry which is preliminary data.</text>
</comment>
<dbReference type="GO" id="GO:0008610">
    <property type="term" value="P:lipid biosynthetic process"/>
    <property type="evidence" value="ECO:0007669"/>
    <property type="project" value="InterPro"/>
</dbReference>
<dbReference type="InterPro" id="IPR006694">
    <property type="entry name" value="Fatty_acid_hydroxylase"/>
</dbReference>